<accession>A0A7X6DUQ0</accession>
<evidence type="ECO:0000313" key="3">
    <source>
        <dbReference type="EMBL" id="NKE73753.1"/>
    </source>
</evidence>
<reference evidence="3 4" key="1">
    <citation type="journal article" date="2020" name="Nature">
        <title>Bacterial chemolithoautotrophy via manganese oxidation.</title>
        <authorList>
            <person name="Yu H."/>
            <person name="Leadbetter J.R."/>
        </authorList>
    </citation>
    <scope>NUCLEOTIDE SEQUENCE [LARGE SCALE GENOMIC DNA]</scope>
    <source>
        <strain evidence="3 4">Mn-1</strain>
    </source>
</reference>
<feature type="domain" description="SbsA Ig-like" evidence="2">
    <location>
        <begin position="63"/>
        <end position="159"/>
    </location>
</feature>
<sequence>MFKWRFTRASSCREKHFQDQKMRFSRNSKYRSLSKGSRSTTLSVSLLFCLMLAGCGGIVPGPPPTVHSTQPAAGAADVPLNTAIAVTFSEEMDPNTITTGTFFLDRGATGTVSYAGLTATFTPSGPLAPSTTYTVTVTTGAKDLVGNSLEENHLWTFTTGTLSTTAPPADLSPPTVISTTPGPDEKDVSSNTAITVTFSEEMDPNTITTGTFFLDRGATGTVSYAGLTATFTPSGPLEFDRSYTATVTTGAKDLAGNPLEINQVWGFKTEKPPIR</sequence>
<dbReference type="Gene3D" id="2.60.40.1220">
    <property type="match status" value="2"/>
</dbReference>
<dbReference type="EMBL" id="VTOW01000011">
    <property type="protein sequence ID" value="NKE73753.1"/>
    <property type="molecule type" value="Genomic_DNA"/>
</dbReference>
<dbReference type="InterPro" id="IPR032812">
    <property type="entry name" value="SbsA_Ig"/>
</dbReference>
<evidence type="ECO:0000313" key="4">
    <source>
        <dbReference type="Proteomes" id="UP000534783"/>
    </source>
</evidence>
<comment type="caution">
    <text evidence="3">The sequence shown here is derived from an EMBL/GenBank/DDBJ whole genome shotgun (WGS) entry which is preliminary data.</text>
</comment>
<gene>
    <name evidence="3" type="ORF">MNODULE_23670</name>
</gene>
<protein>
    <recommendedName>
        <fullName evidence="2">SbsA Ig-like domain-containing protein</fullName>
    </recommendedName>
</protein>
<dbReference type="Pfam" id="PF13205">
    <property type="entry name" value="Big_5"/>
    <property type="match status" value="2"/>
</dbReference>
<proteinExistence type="predicted"/>
<evidence type="ECO:0000256" key="1">
    <source>
        <dbReference type="ARBA" id="ARBA00022729"/>
    </source>
</evidence>
<keyword evidence="4" id="KW-1185">Reference proteome</keyword>
<evidence type="ECO:0000259" key="2">
    <source>
        <dbReference type="Pfam" id="PF13205"/>
    </source>
</evidence>
<name>A0A7X6DUQ0_9BACT</name>
<dbReference type="Proteomes" id="UP000534783">
    <property type="component" value="Unassembled WGS sequence"/>
</dbReference>
<feature type="domain" description="SbsA Ig-like" evidence="2">
    <location>
        <begin position="172"/>
        <end position="269"/>
    </location>
</feature>
<organism evidence="3 4">
    <name type="scientific">Candidatus Manganitrophus noduliformans</name>
    <dbReference type="NCBI Taxonomy" id="2606439"/>
    <lineage>
        <taxon>Bacteria</taxon>
        <taxon>Pseudomonadati</taxon>
        <taxon>Nitrospirota</taxon>
        <taxon>Nitrospiria</taxon>
        <taxon>Candidatus Troglogloeales</taxon>
        <taxon>Candidatus Manganitrophaceae</taxon>
        <taxon>Candidatus Manganitrophus</taxon>
    </lineage>
</organism>
<dbReference type="InterPro" id="IPR014755">
    <property type="entry name" value="Cu-Rt/internalin_Ig-like"/>
</dbReference>
<keyword evidence="1" id="KW-0732">Signal</keyword>
<dbReference type="AlphaFoldDB" id="A0A7X6DUQ0"/>